<dbReference type="PANTHER" id="PTHR44169:SF6">
    <property type="entry name" value="NADPH-DEPENDENT 1-ACYLDIHYDROXYACETONE PHOSPHATE REDUCTASE"/>
    <property type="match status" value="1"/>
</dbReference>
<accession>A0A1P8KCL5</accession>
<sequence length="277" mass="28760">MTSAARTVLITGCSSGIGAALAQEFHARGHKVIATARKLDSIAAHAAAGMTTLALDVNNPASIAQAVASVQASHGHIDLLINNAGYGQFGAMTDLSAADLRAQFETNVVAPVMVTQAFVPLLRKSALACVAHVSSISGIVTTPFAGAYCASKAALNSIGDAMRMELGPLGIQVVTIQPGGIASNFGNAGQEKVVLPAQSLYQPIAKFIEKRAQLSQSGATPAKQFAAQVVDDLLASPPPAISRHGAQSTRLPLLKRLLPTRMLDDKMRGLFGLDRMK</sequence>
<evidence type="ECO:0000259" key="4">
    <source>
        <dbReference type="SMART" id="SM00822"/>
    </source>
</evidence>
<dbReference type="GO" id="GO:0016491">
    <property type="term" value="F:oxidoreductase activity"/>
    <property type="evidence" value="ECO:0007669"/>
    <property type="project" value="UniProtKB-KW"/>
</dbReference>
<dbReference type="STRING" id="1484693.RS694_15225"/>
<dbReference type="InterPro" id="IPR020904">
    <property type="entry name" value="Sc_DH/Rdtase_CS"/>
</dbReference>
<dbReference type="eggNOG" id="COG0300">
    <property type="taxonomic scope" value="Bacteria"/>
</dbReference>
<name>A0A1P8KCL5_9BURK</name>
<feature type="domain" description="Ketoreductase" evidence="4">
    <location>
        <begin position="6"/>
        <end position="184"/>
    </location>
</feature>
<dbReference type="PROSITE" id="PS00061">
    <property type="entry name" value="ADH_SHORT"/>
    <property type="match status" value="1"/>
</dbReference>
<protein>
    <submittedName>
        <fullName evidence="5">Short-chain dehydrogenase/reductase</fullName>
    </submittedName>
</protein>
<keyword evidence="6" id="KW-1185">Reference proteome</keyword>
<dbReference type="PRINTS" id="PR00081">
    <property type="entry name" value="GDHRDH"/>
</dbReference>
<evidence type="ECO:0000313" key="6">
    <source>
        <dbReference type="Proteomes" id="UP000186110"/>
    </source>
</evidence>
<dbReference type="PRINTS" id="PR00080">
    <property type="entry name" value="SDRFAMILY"/>
</dbReference>
<comment type="similarity">
    <text evidence="1 3">Belongs to the short-chain dehydrogenases/reductases (SDR) family.</text>
</comment>
<dbReference type="CDD" id="cd05374">
    <property type="entry name" value="17beta-HSD-like_SDR_c"/>
    <property type="match status" value="1"/>
</dbReference>
<dbReference type="SUPFAM" id="SSF51735">
    <property type="entry name" value="NAD(P)-binding Rossmann-fold domains"/>
    <property type="match status" value="1"/>
</dbReference>
<dbReference type="EMBL" id="CP019239">
    <property type="protein sequence ID" value="APW43751.1"/>
    <property type="molecule type" value="Genomic_DNA"/>
</dbReference>
<dbReference type="KEGG" id="rsb:RS694_15225"/>
<dbReference type="InterPro" id="IPR036291">
    <property type="entry name" value="NAD(P)-bd_dom_sf"/>
</dbReference>
<dbReference type="SMART" id="SM00822">
    <property type="entry name" value="PKS_KR"/>
    <property type="match status" value="1"/>
</dbReference>
<dbReference type="RefSeq" id="WP_029707134.1">
    <property type="nucleotide sequence ID" value="NZ_CP019239.1"/>
</dbReference>
<dbReference type="Proteomes" id="UP000186110">
    <property type="component" value="Chromosome"/>
</dbReference>
<evidence type="ECO:0000256" key="1">
    <source>
        <dbReference type="ARBA" id="ARBA00006484"/>
    </source>
</evidence>
<evidence type="ECO:0000313" key="5">
    <source>
        <dbReference type="EMBL" id="APW43751.1"/>
    </source>
</evidence>
<evidence type="ECO:0000256" key="3">
    <source>
        <dbReference type="RuleBase" id="RU000363"/>
    </source>
</evidence>
<keyword evidence="2" id="KW-0560">Oxidoreductase</keyword>
<dbReference type="Gene3D" id="3.40.50.720">
    <property type="entry name" value="NAD(P)-binding Rossmann-like Domain"/>
    <property type="match status" value="1"/>
</dbReference>
<dbReference type="InterPro" id="IPR002347">
    <property type="entry name" value="SDR_fam"/>
</dbReference>
<organism evidence="5 6">
    <name type="scientific">Rhodoferax saidenbachensis</name>
    <dbReference type="NCBI Taxonomy" id="1484693"/>
    <lineage>
        <taxon>Bacteria</taxon>
        <taxon>Pseudomonadati</taxon>
        <taxon>Pseudomonadota</taxon>
        <taxon>Betaproteobacteria</taxon>
        <taxon>Burkholderiales</taxon>
        <taxon>Comamonadaceae</taxon>
        <taxon>Rhodoferax</taxon>
    </lineage>
</organism>
<dbReference type="PANTHER" id="PTHR44169">
    <property type="entry name" value="NADPH-DEPENDENT 1-ACYLDIHYDROXYACETONE PHOSPHATE REDUCTASE"/>
    <property type="match status" value="1"/>
</dbReference>
<dbReference type="InterPro" id="IPR057326">
    <property type="entry name" value="KR_dom"/>
</dbReference>
<dbReference type="Pfam" id="PF00106">
    <property type="entry name" value="adh_short"/>
    <property type="match status" value="1"/>
</dbReference>
<proteinExistence type="inferred from homology"/>
<dbReference type="AlphaFoldDB" id="A0A1P8KCL5"/>
<gene>
    <name evidence="5" type="ORF">RS694_15225</name>
</gene>
<reference evidence="5 6" key="1">
    <citation type="submission" date="2017-01" db="EMBL/GenBank/DDBJ databases">
        <authorList>
            <person name="Mah S.A."/>
            <person name="Swanson W.J."/>
            <person name="Moy G.W."/>
            <person name="Vacquier V.D."/>
        </authorList>
    </citation>
    <scope>NUCLEOTIDE SEQUENCE [LARGE SCALE GENOMIC DNA]</scope>
    <source>
        <strain evidence="5 6">DSM 22694</strain>
    </source>
</reference>
<evidence type="ECO:0000256" key="2">
    <source>
        <dbReference type="ARBA" id="ARBA00023002"/>
    </source>
</evidence>